<evidence type="ECO:0000313" key="1">
    <source>
        <dbReference type="EMBL" id="ALH07096.1"/>
    </source>
</evidence>
<dbReference type="EMBL" id="KT428292">
    <property type="protein sequence ID" value="ALH07096.1"/>
    <property type="molecule type" value="Genomic_DNA"/>
</dbReference>
<evidence type="ECO:0000313" key="2">
    <source>
        <dbReference type="Proteomes" id="UP000319438"/>
    </source>
</evidence>
<name>A0A0N7G2G9_9VIRU</name>
<dbReference type="Proteomes" id="UP000319438">
    <property type="component" value="Segment"/>
</dbReference>
<reference evidence="1" key="1">
    <citation type="journal article" date="2015" name="Genome Announc.">
        <title>Complete Genome Sequence of a New Member of the Marseilleviridae Recovered from the Brackish Submarine Spring in the Cassis Port-Miou Calanque, France.</title>
        <authorList>
            <person name="Doutre G."/>
            <person name="Arfib B."/>
            <person name="Rochette P."/>
            <person name="Claverie J.M."/>
            <person name="Bonin P."/>
            <person name="Abergel C."/>
        </authorList>
    </citation>
    <scope>NUCLEOTIDE SEQUENCE [LARGE SCALE GENOMIC DNA]</scope>
    <source>
        <strain evidence="1">1</strain>
    </source>
</reference>
<sequence>MDQFLDLHFPVSNLKRISWVDVSWGDVRILREECERLEKLDLDGLTHFSPLSFSDTNFPIKDFELWKCKIFGRWFWISDRKEKHRRRQQREEWLRKDRF</sequence>
<proteinExistence type="predicted"/>
<gene>
    <name evidence="1" type="ORF">PMV_398</name>
</gene>
<protein>
    <submittedName>
        <fullName evidence="1">Uncharacterized protein</fullName>
    </submittedName>
</protein>
<organism evidence="1 2">
    <name type="scientific">Port-miou virus</name>
    <dbReference type="NCBI Taxonomy" id="1733873"/>
    <lineage>
        <taxon>Viruses</taxon>
        <taxon>Varidnaviria</taxon>
        <taxon>Bamfordvirae</taxon>
        <taxon>Nucleocytoviricota</taxon>
        <taxon>Megaviricetes</taxon>
        <taxon>Pimascovirales</taxon>
        <taxon>Pimascovirales incertae sedis</taxon>
        <taxon>Marseilleviridae</taxon>
        <taxon>Losannavirus</taxon>
        <taxon>Losannavirus lausannense</taxon>
        <taxon>Lausannevirus</taxon>
    </lineage>
</organism>
<accession>A0A0N7G2G9</accession>